<dbReference type="HOGENOM" id="CLU_453088_0_0_1"/>
<dbReference type="Pfam" id="PF07714">
    <property type="entry name" value="PK_Tyr_Ser-Thr"/>
    <property type="match status" value="1"/>
</dbReference>
<dbReference type="GeneID" id="7843338"/>
<dbReference type="GO" id="GO:0004674">
    <property type="term" value="F:protein serine/threonine kinase activity"/>
    <property type="evidence" value="ECO:0007669"/>
    <property type="project" value="TreeGrafter"/>
</dbReference>
<dbReference type="InterPro" id="IPR051681">
    <property type="entry name" value="Ser/Thr_Kinases-Pseudokinases"/>
</dbReference>
<dbReference type="InterPro" id="IPR014729">
    <property type="entry name" value="Rossmann-like_a/b/a_fold"/>
</dbReference>
<evidence type="ECO:0000259" key="1">
    <source>
        <dbReference type="PROSITE" id="PS50011"/>
    </source>
</evidence>
<name>Q22BY1_TETTS</name>
<dbReference type="InParanoid" id="Q22BY1"/>
<proteinExistence type="predicted"/>
<dbReference type="SUPFAM" id="SSF52374">
    <property type="entry name" value="Nucleotidylyl transferase"/>
    <property type="match status" value="1"/>
</dbReference>
<feature type="domain" description="Protein kinase" evidence="1">
    <location>
        <begin position="300"/>
        <end position="571"/>
    </location>
</feature>
<keyword evidence="3" id="KW-1185">Reference proteome</keyword>
<dbReference type="AlphaFoldDB" id="Q22BY1"/>
<keyword evidence="2" id="KW-0418">Kinase</keyword>
<dbReference type="STRING" id="312017.Q22BY1"/>
<evidence type="ECO:0000313" key="2">
    <source>
        <dbReference type="EMBL" id="EAR82777.1"/>
    </source>
</evidence>
<dbReference type="InterPro" id="IPR000719">
    <property type="entry name" value="Prot_kinase_dom"/>
</dbReference>
<dbReference type="Gene3D" id="3.40.50.620">
    <property type="entry name" value="HUPs"/>
    <property type="match status" value="1"/>
</dbReference>
<organism evidence="2 3">
    <name type="scientific">Tetrahymena thermophila (strain SB210)</name>
    <dbReference type="NCBI Taxonomy" id="312017"/>
    <lineage>
        <taxon>Eukaryota</taxon>
        <taxon>Sar</taxon>
        <taxon>Alveolata</taxon>
        <taxon>Ciliophora</taxon>
        <taxon>Intramacronucleata</taxon>
        <taxon>Oligohymenophorea</taxon>
        <taxon>Hymenostomatida</taxon>
        <taxon>Tetrahymenina</taxon>
        <taxon>Tetrahymenidae</taxon>
        <taxon>Tetrahymena</taxon>
    </lineage>
</organism>
<dbReference type="EMBL" id="GG662563">
    <property type="protein sequence ID" value="EAR82777.1"/>
    <property type="molecule type" value="Genomic_DNA"/>
</dbReference>
<gene>
    <name evidence="2" type="ORF">TTHERM_01082870</name>
</gene>
<dbReference type="eggNOG" id="KOG4278">
    <property type="taxonomic scope" value="Eukaryota"/>
</dbReference>
<reference evidence="3" key="1">
    <citation type="journal article" date="2006" name="PLoS Biol.">
        <title>Macronuclear genome sequence of the ciliate Tetrahymena thermophila, a model eukaryote.</title>
        <authorList>
            <person name="Eisen J.A."/>
            <person name="Coyne R.S."/>
            <person name="Wu M."/>
            <person name="Wu D."/>
            <person name="Thiagarajan M."/>
            <person name="Wortman J.R."/>
            <person name="Badger J.H."/>
            <person name="Ren Q."/>
            <person name="Amedeo P."/>
            <person name="Jones K.M."/>
            <person name="Tallon L.J."/>
            <person name="Delcher A.L."/>
            <person name="Salzberg S.L."/>
            <person name="Silva J.C."/>
            <person name="Haas B.J."/>
            <person name="Majoros W.H."/>
            <person name="Farzad M."/>
            <person name="Carlton J.M."/>
            <person name="Smith R.K. Jr."/>
            <person name="Garg J."/>
            <person name="Pearlman R.E."/>
            <person name="Karrer K.M."/>
            <person name="Sun L."/>
            <person name="Manning G."/>
            <person name="Elde N.C."/>
            <person name="Turkewitz A.P."/>
            <person name="Asai D.J."/>
            <person name="Wilkes D.E."/>
            <person name="Wang Y."/>
            <person name="Cai H."/>
            <person name="Collins K."/>
            <person name="Stewart B.A."/>
            <person name="Lee S.R."/>
            <person name="Wilamowska K."/>
            <person name="Weinberg Z."/>
            <person name="Ruzzo W.L."/>
            <person name="Wloga D."/>
            <person name="Gaertig J."/>
            <person name="Frankel J."/>
            <person name="Tsao C.-C."/>
            <person name="Gorovsky M.A."/>
            <person name="Keeling P.J."/>
            <person name="Waller R.F."/>
            <person name="Patron N.J."/>
            <person name="Cherry J.M."/>
            <person name="Stover N.A."/>
            <person name="Krieger C.J."/>
            <person name="del Toro C."/>
            <person name="Ryder H.F."/>
            <person name="Williamson S.C."/>
            <person name="Barbeau R.A."/>
            <person name="Hamilton E.P."/>
            <person name="Orias E."/>
        </authorList>
    </citation>
    <scope>NUCLEOTIDE SEQUENCE [LARGE SCALE GENOMIC DNA]</scope>
    <source>
        <strain evidence="3">SB210</strain>
    </source>
</reference>
<keyword evidence="2" id="KW-0808">Transferase</keyword>
<dbReference type="OrthoDB" id="420396at2759"/>
<dbReference type="RefSeq" id="XP_001030440.1">
    <property type="nucleotide sequence ID" value="XM_001030440.1"/>
</dbReference>
<dbReference type="InterPro" id="IPR011009">
    <property type="entry name" value="Kinase-like_dom_sf"/>
</dbReference>
<dbReference type="KEGG" id="tet:TTHERM_01082870"/>
<dbReference type="InterPro" id="IPR001245">
    <property type="entry name" value="Ser-Thr/Tyr_kinase_cat_dom"/>
</dbReference>
<dbReference type="SUPFAM" id="SSF56112">
    <property type="entry name" value="Protein kinase-like (PK-like)"/>
    <property type="match status" value="1"/>
</dbReference>
<dbReference type="PROSITE" id="PS50011">
    <property type="entry name" value="PROTEIN_KINASE_DOM"/>
    <property type="match status" value="1"/>
</dbReference>
<dbReference type="Proteomes" id="UP000009168">
    <property type="component" value="Unassembled WGS sequence"/>
</dbReference>
<dbReference type="PANTHER" id="PTHR44329">
    <property type="entry name" value="SERINE/THREONINE-PROTEIN KINASE TNNI3K-RELATED"/>
    <property type="match status" value="1"/>
</dbReference>
<dbReference type="Gene3D" id="1.10.510.10">
    <property type="entry name" value="Transferase(Phosphotransferase) domain 1"/>
    <property type="match status" value="1"/>
</dbReference>
<sequence>MEDHSQQGQDQIDTSEDQKYYSEILSKLKKIDPKKLNVVLTLGGSFYPIHLNHLKTIECAQRQIQVMRPDINIIGLFLIPTQIECLAKKLNVKQKELRDIDIHRLKMCQIIVQDHPDIMIYSYLYNQSTNKGLAVATLRLQDTLNKYFRLCQMQKQDQIQAITVTGIDKFELLARKSKNGPIVFVENRPSQNISIHPQQIIEKNKLQKYQQNIIIIEDKENSQEMSSTLVRQLCNSGQDFSAYTGADLYNYHLQNNIKYVNANVLKEEKIEEKIVLDIPNLEDIIKFSYDSIKYEEITDLDFTQQLGFGVQASVHKATYKGRPVAVKVYSLEKEKSQKIKCFLRELRALILSRHPNVVHLYGVGQYKHLFYLVLELTSNQNVLDFICRNRKNWDQKPFNNEFIRALSELSLGLHQMSVSGILHRDIQTKNILISHSDQNFDYQNLTQLDKNCTLKICDFGLSAIEEDKDSIVRGSTRHYSPESMEDKRNYYPQSDVYMLGNSIWEMVYTKIIFTHSNVGEVHKTVISGEREEFDDKCPPEIQSVIEKCWKHNYLERPSFLEISNDLKQIYMQNLESEKHNQDIKQPIQLDDQPNQLNIQQSTN</sequence>
<accession>Q22BY1</accession>
<protein>
    <submittedName>
        <fullName evidence="2">Protein kinase</fullName>
    </submittedName>
</protein>
<dbReference type="Gene3D" id="3.30.200.20">
    <property type="entry name" value="Phosphorylase Kinase, domain 1"/>
    <property type="match status" value="1"/>
</dbReference>
<dbReference type="GO" id="GO:0005524">
    <property type="term" value="F:ATP binding"/>
    <property type="evidence" value="ECO:0007669"/>
    <property type="project" value="InterPro"/>
</dbReference>
<evidence type="ECO:0000313" key="3">
    <source>
        <dbReference type="Proteomes" id="UP000009168"/>
    </source>
</evidence>
<dbReference type="OMA" id="MEYQSTQ"/>